<gene>
    <name evidence="3" type="ORF">K8U61_01550</name>
</gene>
<name>A0ABS7U7H4_9ACTN</name>
<evidence type="ECO:0000313" key="4">
    <source>
        <dbReference type="Proteomes" id="UP000780875"/>
    </source>
</evidence>
<organism evidence="3 4">
    <name type="scientific">Nocardioides mangrovi</name>
    <dbReference type="NCBI Taxonomy" id="2874580"/>
    <lineage>
        <taxon>Bacteria</taxon>
        <taxon>Bacillati</taxon>
        <taxon>Actinomycetota</taxon>
        <taxon>Actinomycetes</taxon>
        <taxon>Propionibacteriales</taxon>
        <taxon>Nocardioidaceae</taxon>
        <taxon>Nocardioides</taxon>
    </lineage>
</organism>
<sequence>MTDQPEYLDSRGGAPGVPPTERRPRRRRRPLLIAAGVVGLAVVGGGAWAAWSFFSSGAQPSEALPASTIAYVSVDLDPSGGQKIEALRTLKKFPALDDQLDLGTDDDLREWIFDKIQEESSECTDLDYGDDVEPWLGDRFAVAAVDSGGDSPSPIVVVQVSDDDKADAGLTKLRDCGGGSTEDGAWAIDDGWALIGEDQQTVDAVAAEAAQGSLADDADFQQWTGAAGDDGIVSMYAAPTAGQALADYVSDSFGELTGADPSLQSQMDQATEQLKDFKGAAATVRFDDGGLELEAAADAGSKGAIYTASDDGGEAVTSLPSGTAAAFGVGLDFQDGWLDRLLDPIAQEAGVSSDDLVATAQEELGIDLPQDVETLLGHSFAIAIDQDFDPSALDSASGPQDVTGVGVKILGDADAIDGVLDKVRTAAGGADAGLLDSDPGDGAVAVGPDPDYRRQLLEDGDLGDDDGFRKVVEHGDDASEILYVDVDAVTGWLSDSGAFGDDPDVADNLEPLAALGLSAWQEDDVSHVVLKVTTG</sequence>
<proteinExistence type="predicted"/>
<keyword evidence="4" id="KW-1185">Reference proteome</keyword>
<keyword evidence="2" id="KW-0812">Transmembrane</keyword>
<dbReference type="InterPro" id="IPR021787">
    <property type="entry name" value="DUF3352"/>
</dbReference>
<keyword evidence="2" id="KW-1133">Transmembrane helix</keyword>
<evidence type="ECO:0000256" key="2">
    <source>
        <dbReference type="SAM" id="Phobius"/>
    </source>
</evidence>
<dbReference type="EMBL" id="JAIQZJ010000001">
    <property type="protein sequence ID" value="MBZ5736830.1"/>
    <property type="molecule type" value="Genomic_DNA"/>
</dbReference>
<dbReference type="RefSeq" id="WP_224121200.1">
    <property type="nucleotide sequence ID" value="NZ_JAIQZJ010000001.1"/>
</dbReference>
<evidence type="ECO:0000256" key="1">
    <source>
        <dbReference type="SAM" id="MobiDB-lite"/>
    </source>
</evidence>
<evidence type="ECO:0000313" key="3">
    <source>
        <dbReference type="EMBL" id="MBZ5736830.1"/>
    </source>
</evidence>
<keyword evidence="2" id="KW-0472">Membrane</keyword>
<protein>
    <submittedName>
        <fullName evidence="3">DUF3352 domain-containing protein</fullName>
    </submittedName>
</protein>
<feature type="transmembrane region" description="Helical" evidence="2">
    <location>
        <begin position="31"/>
        <end position="54"/>
    </location>
</feature>
<accession>A0ABS7U7H4</accession>
<reference evidence="3 4" key="1">
    <citation type="submission" date="2021-09" db="EMBL/GenBank/DDBJ databases">
        <title>Whole genome sequence of Nocardioides sp. GBK3QG-3.</title>
        <authorList>
            <person name="Tuo L."/>
        </authorList>
    </citation>
    <scope>NUCLEOTIDE SEQUENCE [LARGE SCALE GENOMIC DNA]</scope>
    <source>
        <strain evidence="3 4">GBK3QG-3</strain>
    </source>
</reference>
<dbReference type="Pfam" id="PF11832">
    <property type="entry name" value="DUF3352"/>
    <property type="match status" value="2"/>
</dbReference>
<comment type="caution">
    <text evidence="3">The sequence shown here is derived from an EMBL/GenBank/DDBJ whole genome shotgun (WGS) entry which is preliminary data.</text>
</comment>
<feature type="region of interest" description="Disordered" evidence="1">
    <location>
        <begin position="1"/>
        <end position="26"/>
    </location>
</feature>
<dbReference type="Proteomes" id="UP000780875">
    <property type="component" value="Unassembled WGS sequence"/>
</dbReference>